<sequence>MLGPAYGVKSIRSKNDGRNIAPPPGHNFIVDLSKKNEKQITNLNKNKNKDKEISST</sequence>
<feature type="region of interest" description="Disordered" evidence="1">
    <location>
        <begin position="1"/>
        <end position="33"/>
    </location>
</feature>
<name>A0A830BZ40_9LAMI</name>
<dbReference type="EMBL" id="BMAC01000237">
    <property type="protein sequence ID" value="GFP91162.1"/>
    <property type="molecule type" value="Genomic_DNA"/>
</dbReference>
<gene>
    <name evidence="2" type="ORF">PHJA_001260200</name>
</gene>
<evidence type="ECO:0000313" key="3">
    <source>
        <dbReference type="Proteomes" id="UP000653305"/>
    </source>
</evidence>
<protein>
    <submittedName>
        <fullName evidence="2">Uncharacterized protein</fullName>
    </submittedName>
</protein>
<dbReference type="AlphaFoldDB" id="A0A830BZ40"/>
<dbReference type="Proteomes" id="UP000653305">
    <property type="component" value="Unassembled WGS sequence"/>
</dbReference>
<proteinExistence type="predicted"/>
<accession>A0A830BZ40</accession>
<evidence type="ECO:0000256" key="1">
    <source>
        <dbReference type="SAM" id="MobiDB-lite"/>
    </source>
</evidence>
<reference evidence="2" key="1">
    <citation type="submission" date="2020-07" db="EMBL/GenBank/DDBJ databases">
        <title>Ethylene signaling mediates host invasion by parasitic plants.</title>
        <authorList>
            <person name="Yoshida S."/>
        </authorList>
    </citation>
    <scope>NUCLEOTIDE SEQUENCE</scope>
    <source>
        <strain evidence="2">Okayama</strain>
    </source>
</reference>
<comment type="caution">
    <text evidence="2">The sequence shown here is derived from an EMBL/GenBank/DDBJ whole genome shotgun (WGS) entry which is preliminary data.</text>
</comment>
<evidence type="ECO:0000313" key="2">
    <source>
        <dbReference type="EMBL" id="GFP91162.1"/>
    </source>
</evidence>
<keyword evidence="3" id="KW-1185">Reference proteome</keyword>
<organism evidence="2 3">
    <name type="scientific">Phtheirospermum japonicum</name>
    <dbReference type="NCBI Taxonomy" id="374723"/>
    <lineage>
        <taxon>Eukaryota</taxon>
        <taxon>Viridiplantae</taxon>
        <taxon>Streptophyta</taxon>
        <taxon>Embryophyta</taxon>
        <taxon>Tracheophyta</taxon>
        <taxon>Spermatophyta</taxon>
        <taxon>Magnoliopsida</taxon>
        <taxon>eudicotyledons</taxon>
        <taxon>Gunneridae</taxon>
        <taxon>Pentapetalae</taxon>
        <taxon>asterids</taxon>
        <taxon>lamiids</taxon>
        <taxon>Lamiales</taxon>
        <taxon>Orobanchaceae</taxon>
        <taxon>Orobanchaceae incertae sedis</taxon>
        <taxon>Phtheirospermum</taxon>
    </lineage>
</organism>